<name>A0A386WR27_9ACTN</name>
<dbReference type="Proteomes" id="UP000267804">
    <property type="component" value="Chromosome"/>
</dbReference>
<sequence length="99" mass="10659">MPTITVRRALDAGGLLRRIKVEIDGQVVARLKRGAVQSVDVAPGRHKVRAHLDWQSSAPVEVYLAGTETIALEAAIAERSMASTATFLRPESGLDLQVV</sequence>
<dbReference type="KEGG" id="mtua:CSH63_26060"/>
<protein>
    <recommendedName>
        <fullName evidence="3">DUF4397 domain-containing protein</fullName>
    </recommendedName>
</protein>
<reference evidence="1 2" key="1">
    <citation type="submission" date="2017-10" db="EMBL/GenBank/DDBJ databases">
        <title>Integration of genomic and chemical information greatly accelerates assignment of the full stereostructure of myelolactone, a potent inhibitor of myeloma from a marine-derived Micromonospora.</title>
        <authorList>
            <person name="Kim M.C."/>
            <person name="Machado H."/>
            <person name="Jensen P.R."/>
            <person name="Fenical W."/>
        </authorList>
    </citation>
    <scope>NUCLEOTIDE SEQUENCE [LARGE SCALE GENOMIC DNA]</scope>
    <source>
        <strain evidence="1 2">CNY-010</strain>
    </source>
</reference>
<evidence type="ECO:0000313" key="1">
    <source>
        <dbReference type="EMBL" id="AYF30845.1"/>
    </source>
</evidence>
<gene>
    <name evidence="1" type="ORF">CSH63_26060</name>
</gene>
<dbReference type="RefSeq" id="WP_120572504.1">
    <property type="nucleotide sequence ID" value="NZ_CP024087.1"/>
</dbReference>
<accession>A0A386WR27</accession>
<dbReference type="AlphaFoldDB" id="A0A386WR27"/>
<dbReference type="EMBL" id="CP024087">
    <property type="protein sequence ID" value="AYF30845.1"/>
    <property type="molecule type" value="Genomic_DNA"/>
</dbReference>
<organism evidence="1 2">
    <name type="scientific">Micromonospora tulbaghiae</name>
    <dbReference type="NCBI Taxonomy" id="479978"/>
    <lineage>
        <taxon>Bacteria</taxon>
        <taxon>Bacillati</taxon>
        <taxon>Actinomycetota</taxon>
        <taxon>Actinomycetes</taxon>
        <taxon>Micromonosporales</taxon>
        <taxon>Micromonosporaceae</taxon>
        <taxon>Micromonospora</taxon>
    </lineage>
</organism>
<evidence type="ECO:0008006" key="3">
    <source>
        <dbReference type="Google" id="ProtNLM"/>
    </source>
</evidence>
<evidence type="ECO:0000313" key="2">
    <source>
        <dbReference type="Proteomes" id="UP000267804"/>
    </source>
</evidence>
<proteinExistence type="predicted"/>